<evidence type="ECO:0000313" key="1">
    <source>
        <dbReference type="EMBL" id="EUA54587.1"/>
    </source>
</evidence>
<sequence length="56" mass="5990">MFVVAYALIASDRIDKTVVALAGAAVVVTLPVINSADIFYSHRTGIDWDVIFCCSA</sequence>
<proteinExistence type="predicted"/>
<dbReference type="PATRIC" id="fig|1299334.3.peg.3317"/>
<protein>
    <submittedName>
        <fullName evidence="1">ArsA domain protein</fullName>
    </submittedName>
</protein>
<name>X8CDX1_MYCXE</name>
<accession>X8CDX1</accession>
<reference evidence="1" key="1">
    <citation type="submission" date="2014-01" db="EMBL/GenBank/DDBJ databases">
        <authorList>
            <person name="Brown-Elliot B."/>
            <person name="Wallace R."/>
            <person name="Lenaerts A."/>
            <person name="Ordway D."/>
            <person name="DeGroote M.A."/>
            <person name="Parker T."/>
            <person name="Sizemore C."/>
            <person name="Tallon L.J."/>
            <person name="Sadzewicz L.K."/>
            <person name="Sengamalay N."/>
            <person name="Fraser C.M."/>
            <person name="Hine E."/>
            <person name="Shefchek K.A."/>
            <person name="Das S.P."/>
            <person name="Tettelin H."/>
        </authorList>
    </citation>
    <scope>NUCLEOTIDE SEQUENCE [LARGE SCALE GENOMIC DNA]</scope>
    <source>
        <strain evidence="1">4042</strain>
    </source>
</reference>
<dbReference type="AlphaFoldDB" id="X8CDX1"/>
<organism evidence="1">
    <name type="scientific">Mycobacterium xenopi 4042</name>
    <dbReference type="NCBI Taxonomy" id="1299334"/>
    <lineage>
        <taxon>Bacteria</taxon>
        <taxon>Bacillati</taxon>
        <taxon>Actinomycetota</taxon>
        <taxon>Actinomycetes</taxon>
        <taxon>Mycobacteriales</taxon>
        <taxon>Mycobacteriaceae</taxon>
        <taxon>Mycobacterium</taxon>
    </lineage>
</organism>
<dbReference type="EMBL" id="JAOB01000032">
    <property type="protein sequence ID" value="EUA54587.1"/>
    <property type="molecule type" value="Genomic_DNA"/>
</dbReference>
<comment type="caution">
    <text evidence="1">The sequence shown here is derived from an EMBL/GenBank/DDBJ whole genome shotgun (WGS) entry which is preliminary data.</text>
</comment>
<gene>
    <name evidence="1" type="primary">arsA</name>
    <name evidence="1" type="ORF">I553_1507</name>
</gene>